<evidence type="ECO:0000313" key="8">
    <source>
        <dbReference type="Proteomes" id="UP000664164"/>
    </source>
</evidence>
<dbReference type="GO" id="GO:0003700">
    <property type="term" value="F:DNA-binding transcription factor activity"/>
    <property type="evidence" value="ECO:0007669"/>
    <property type="project" value="TreeGrafter"/>
</dbReference>
<evidence type="ECO:0000256" key="3">
    <source>
        <dbReference type="ARBA" id="ARBA00023163"/>
    </source>
</evidence>
<evidence type="ECO:0000256" key="4">
    <source>
        <dbReference type="SAM" id="MobiDB-lite"/>
    </source>
</evidence>
<dbReference type="AlphaFoldDB" id="A0A939HDF7"/>
<dbReference type="InterPro" id="IPR050707">
    <property type="entry name" value="HTH_MetabolicPath_Reg"/>
</dbReference>
<evidence type="ECO:0000259" key="6">
    <source>
        <dbReference type="PROSITE" id="PS51078"/>
    </source>
</evidence>
<accession>A0A939HDF7</accession>
<evidence type="ECO:0000259" key="5">
    <source>
        <dbReference type="PROSITE" id="PS51077"/>
    </source>
</evidence>
<dbReference type="RefSeq" id="WP_207616692.1">
    <property type="nucleotide sequence ID" value="NZ_JAFNLL010000031.1"/>
</dbReference>
<dbReference type="InterPro" id="IPR005471">
    <property type="entry name" value="Tscrpt_reg_IclR_N"/>
</dbReference>
<keyword evidence="2" id="KW-0238">DNA-binding</keyword>
<proteinExistence type="predicted"/>
<evidence type="ECO:0000256" key="1">
    <source>
        <dbReference type="ARBA" id="ARBA00023015"/>
    </source>
</evidence>
<name>A0A939HDF7_9MICC</name>
<keyword evidence="8" id="KW-1185">Reference proteome</keyword>
<feature type="compositionally biased region" description="Low complexity" evidence="4">
    <location>
        <begin position="268"/>
        <end position="280"/>
    </location>
</feature>
<gene>
    <name evidence="7" type="ORF">J1902_13015</name>
</gene>
<dbReference type="EMBL" id="JAFNLL010000031">
    <property type="protein sequence ID" value="MBO1268877.1"/>
    <property type="molecule type" value="Genomic_DNA"/>
</dbReference>
<dbReference type="SUPFAM" id="SSF55781">
    <property type="entry name" value="GAF domain-like"/>
    <property type="match status" value="1"/>
</dbReference>
<dbReference type="Pfam" id="PF09339">
    <property type="entry name" value="HTH_IclR"/>
    <property type="match status" value="1"/>
</dbReference>
<dbReference type="Gene3D" id="1.10.10.10">
    <property type="entry name" value="Winged helix-like DNA-binding domain superfamily/Winged helix DNA-binding domain"/>
    <property type="match status" value="1"/>
</dbReference>
<feature type="domain" description="IclR-ED" evidence="6">
    <location>
        <begin position="84"/>
        <end position="267"/>
    </location>
</feature>
<evidence type="ECO:0000256" key="2">
    <source>
        <dbReference type="ARBA" id="ARBA00023125"/>
    </source>
</evidence>
<reference evidence="7" key="1">
    <citation type="submission" date="2021-03" db="EMBL/GenBank/DDBJ databases">
        <title>A new species, PO-11, isolated from a karst cave deposit.</title>
        <authorList>
            <person name="Zhaoxiaoyong W."/>
        </authorList>
    </citation>
    <scope>NUCLEOTIDE SEQUENCE</scope>
    <source>
        <strain evidence="7">PO-11</strain>
    </source>
</reference>
<dbReference type="PANTHER" id="PTHR30136:SF24">
    <property type="entry name" value="HTH-TYPE TRANSCRIPTIONAL REPRESSOR ALLR"/>
    <property type="match status" value="1"/>
</dbReference>
<sequence length="306" mass="32856">MAEIHRLGEPALQAPTELAGDTPTMRLFSLLELIATKDQLFTLQGLVEETGTPKPTLHRMLQQLEGSGLLIRENNGRHYGTGVRLRRMAENLLINDMHHGARHAVLRNLVAELGESCNVTAVSGSEVVYLDRIETSEPLRITLQPGSRVPVHCSASGKMILSQLSPAQRRRLIAAAPLERFTNKTVTDPELIEEELQRVRRDGYAIDDEEFLPGMVCVAVLVPTSNAVSNLCVAVQAPVMRLTPEKGLKLLPALQRAAAAISLIEAESGSGTADGTSDGTSDGGITGGRSVTGGRTAGAEDELWTS</sequence>
<dbReference type="Pfam" id="PF01614">
    <property type="entry name" value="IclR_C"/>
    <property type="match status" value="1"/>
</dbReference>
<dbReference type="PROSITE" id="PS51077">
    <property type="entry name" value="HTH_ICLR"/>
    <property type="match status" value="1"/>
</dbReference>
<dbReference type="PANTHER" id="PTHR30136">
    <property type="entry name" value="HELIX-TURN-HELIX TRANSCRIPTIONAL REGULATOR, ICLR FAMILY"/>
    <property type="match status" value="1"/>
</dbReference>
<dbReference type="InterPro" id="IPR036390">
    <property type="entry name" value="WH_DNA-bd_sf"/>
</dbReference>
<feature type="region of interest" description="Disordered" evidence="4">
    <location>
        <begin position="268"/>
        <end position="306"/>
    </location>
</feature>
<dbReference type="GO" id="GO:0003677">
    <property type="term" value="F:DNA binding"/>
    <property type="evidence" value="ECO:0007669"/>
    <property type="project" value="UniProtKB-KW"/>
</dbReference>
<feature type="domain" description="HTH iclR-type" evidence="5">
    <location>
        <begin position="21"/>
        <end position="83"/>
    </location>
</feature>
<feature type="compositionally biased region" description="Gly residues" evidence="4">
    <location>
        <begin position="281"/>
        <end position="291"/>
    </location>
</feature>
<dbReference type="Gene3D" id="3.30.450.40">
    <property type="match status" value="1"/>
</dbReference>
<comment type="caution">
    <text evidence="7">The sequence shown here is derived from an EMBL/GenBank/DDBJ whole genome shotgun (WGS) entry which is preliminary data.</text>
</comment>
<dbReference type="InterPro" id="IPR036388">
    <property type="entry name" value="WH-like_DNA-bd_sf"/>
</dbReference>
<dbReference type="PROSITE" id="PS51078">
    <property type="entry name" value="ICLR_ED"/>
    <property type="match status" value="1"/>
</dbReference>
<protein>
    <submittedName>
        <fullName evidence="7">IclR family transcriptional regulator</fullName>
    </submittedName>
</protein>
<dbReference type="InterPro" id="IPR014757">
    <property type="entry name" value="Tscrpt_reg_IclR_C"/>
</dbReference>
<evidence type="ECO:0000313" key="7">
    <source>
        <dbReference type="EMBL" id="MBO1268877.1"/>
    </source>
</evidence>
<dbReference type="Proteomes" id="UP000664164">
    <property type="component" value="Unassembled WGS sequence"/>
</dbReference>
<keyword evidence="3" id="KW-0804">Transcription</keyword>
<dbReference type="GO" id="GO:0045892">
    <property type="term" value="P:negative regulation of DNA-templated transcription"/>
    <property type="evidence" value="ECO:0007669"/>
    <property type="project" value="TreeGrafter"/>
</dbReference>
<dbReference type="SUPFAM" id="SSF46785">
    <property type="entry name" value="Winged helix' DNA-binding domain"/>
    <property type="match status" value="1"/>
</dbReference>
<dbReference type="InterPro" id="IPR029016">
    <property type="entry name" value="GAF-like_dom_sf"/>
</dbReference>
<organism evidence="7 8">
    <name type="scientific">Arthrobacter cavernae</name>
    <dbReference type="NCBI Taxonomy" id="2817681"/>
    <lineage>
        <taxon>Bacteria</taxon>
        <taxon>Bacillati</taxon>
        <taxon>Actinomycetota</taxon>
        <taxon>Actinomycetes</taxon>
        <taxon>Micrococcales</taxon>
        <taxon>Micrococcaceae</taxon>
        <taxon>Arthrobacter</taxon>
    </lineage>
</organism>
<keyword evidence="1" id="KW-0805">Transcription regulation</keyword>